<reference evidence="3" key="2">
    <citation type="journal article" date="2020" name="Int. J. Syst. Evol. Microbiol.">
        <title>Genomic insights into a novel species Rhodoferax aquaticus sp. nov., isolated from freshwater.</title>
        <authorList>
            <person name="Li T."/>
            <person name="Zhuo Y."/>
            <person name="Jin C.Z."/>
            <person name="Wu X."/>
            <person name="Ko S.R."/>
            <person name="Jin F.J."/>
            <person name="Ahn C.Y."/>
            <person name="Oh H.M."/>
            <person name="Lee H.G."/>
            <person name="Jin L."/>
        </authorList>
    </citation>
    <scope>NUCLEOTIDE SEQUENCE [LARGE SCALE GENOMIC DNA]</scope>
    <source>
        <strain evidence="3">Gr-4</strain>
    </source>
</reference>
<organism evidence="2 3">
    <name type="scientific">Rhodoferax aquaticus</name>
    <dbReference type="NCBI Taxonomy" id="2527691"/>
    <lineage>
        <taxon>Bacteria</taxon>
        <taxon>Pseudomonadati</taxon>
        <taxon>Pseudomonadota</taxon>
        <taxon>Betaproteobacteria</taxon>
        <taxon>Burkholderiales</taxon>
        <taxon>Comamonadaceae</taxon>
        <taxon>Rhodoferax</taxon>
    </lineage>
</organism>
<dbReference type="KEGG" id="rhg:EXZ61_20425"/>
<name>A0A515EUJ0_9BURK</name>
<evidence type="ECO:0000256" key="1">
    <source>
        <dbReference type="SAM" id="SignalP"/>
    </source>
</evidence>
<protein>
    <recommendedName>
        <fullName evidence="4">OmpW family protein</fullName>
    </recommendedName>
</protein>
<dbReference type="RefSeq" id="WP_142813770.1">
    <property type="nucleotide sequence ID" value="NZ_CP036282.1"/>
</dbReference>
<dbReference type="Proteomes" id="UP000317365">
    <property type="component" value="Chromosome"/>
</dbReference>
<dbReference type="AlphaFoldDB" id="A0A515EUJ0"/>
<dbReference type="EMBL" id="CP036282">
    <property type="protein sequence ID" value="QDL56331.1"/>
    <property type="molecule type" value="Genomic_DNA"/>
</dbReference>
<proteinExistence type="predicted"/>
<keyword evidence="3" id="KW-1185">Reference proteome</keyword>
<keyword evidence="1" id="KW-0732">Signal</keyword>
<evidence type="ECO:0008006" key="4">
    <source>
        <dbReference type="Google" id="ProtNLM"/>
    </source>
</evidence>
<evidence type="ECO:0000313" key="3">
    <source>
        <dbReference type="Proteomes" id="UP000317365"/>
    </source>
</evidence>
<evidence type="ECO:0000313" key="2">
    <source>
        <dbReference type="EMBL" id="QDL56331.1"/>
    </source>
</evidence>
<accession>A0A515EUJ0</accession>
<reference evidence="3" key="1">
    <citation type="submission" date="2019-02" db="EMBL/GenBank/DDBJ databases">
        <title>Complete genome sequence of Rhodoferax sp. Gr-4.</title>
        <authorList>
            <person name="Jin L."/>
        </authorList>
    </citation>
    <scope>NUCLEOTIDE SEQUENCE [LARGE SCALE GENOMIC DNA]</scope>
    <source>
        <strain evidence="3">Gr-4</strain>
    </source>
</reference>
<feature type="chain" id="PRO_5022166323" description="OmpW family protein" evidence="1">
    <location>
        <begin position="22"/>
        <end position="147"/>
    </location>
</feature>
<feature type="signal peptide" evidence="1">
    <location>
        <begin position="1"/>
        <end position="21"/>
    </location>
</feature>
<gene>
    <name evidence="2" type="ORF">EXZ61_20425</name>
</gene>
<sequence>MPVRNLAMALLMPLLASASLAQHGPWAVGVHVGSYHDAGEFKNFNPGLYLRYGPWSVGALHNSVDKDSRYVAYTLETKAPVAWADTVALTVGVIDGYYDSQWVHNGIAPLVAPSVSFKAFDKTRVRVALLPGIKVTTTLHLTLEWAL</sequence>